<dbReference type="AlphaFoldDB" id="A0AAE6P341"/>
<evidence type="ECO:0000313" key="3">
    <source>
        <dbReference type="Proteomes" id="UP000327194"/>
    </source>
</evidence>
<dbReference type="SUPFAM" id="SSF52821">
    <property type="entry name" value="Rhodanese/Cell cycle control phosphatase"/>
    <property type="match status" value="1"/>
</dbReference>
<dbReference type="CDD" id="cd00158">
    <property type="entry name" value="RHOD"/>
    <property type="match status" value="1"/>
</dbReference>
<dbReference type="PANTHER" id="PTHR43031">
    <property type="entry name" value="FAD-DEPENDENT OXIDOREDUCTASE"/>
    <property type="match status" value="1"/>
</dbReference>
<dbReference type="PANTHER" id="PTHR43031:SF18">
    <property type="entry name" value="RHODANESE-RELATED SULFURTRANSFERASES"/>
    <property type="match status" value="1"/>
</dbReference>
<organism evidence="2 3">
    <name type="scientific">Fructilactobacillus fructivorans</name>
    <dbReference type="NCBI Taxonomy" id="1614"/>
    <lineage>
        <taxon>Bacteria</taxon>
        <taxon>Bacillati</taxon>
        <taxon>Bacillota</taxon>
        <taxon>Bacilli</taxon>
        <taxon>Lactobacillales</taxon>
        <taxon>Lactobacillaceae</taxon>
        <taxon>Fructilactobacillus</taxon>
    </lineage>
</organism>
<name>A0AAE6P341_9LACO</name>
<dbReference type="InterPro" id="IPR001763">
    <property type="entry name" value="Rhodanese-like_dom"/>
</dbReference>
<protein>
    <submittedName>
        <fullName evidence="2">Rhodanese-like domain-containing protein</fullName>
    </submittedName>
</protein>
<evidence type="ECO:0000313" key="2">
    <source>
        <dbReference type="EMBL" id="QFX93320.1"/>
    </source>
</evidence>
<reference evidence="2 3" key="1">
    <citation type="submission" date="2019-10" db="EMBL/GenBank/DDBJ databases">
        <title>Genome sequencing of Lactobacillus fructivorans.</title>
        <authorList>
            <person name="Kim K."/>
        </authorList>
    </citation>
    <scope>NUCLEOTIDE SEQUENCE [LARGE SCALE GENOMIC DNA]</scope>
    <source>
        <strain evidence="2 3">LF543</strain>
    </source>
</reference>
<dbReference type="Pfam" id="PF00581">
    <property type="entry name" value="Rhodanese"/>
    <property type="match status" value="1"/>
</dbReference>
<evidence type="ECO:0000259" key="1">
    <source>
        <dbReference type="PROSITE" id="PS50206"/>
    </source>
</evidence>
<accession>A0AAE6P341</accession>
<dbReference type="SMART" id="SM00450">
    <property type="entry name" value="RHOD"/>
    <property type="match status" value="1"/>
</dbReference>
<dbReference type="InterPro" id="IPR036873">
    <property type="entry name" value="Rhodanese-like_dom_sf"/>
</dbReference>
<gene>
    <name evidence="2" type="ORF">LF543_02995</name>
</gene>
<sequence length="103" mass="12168">MAKRYCKFLNEDEFQKGIRKSQVIDLRESKAFNDGHILGARNMPYSTFRSFYQELRPDLPVYLYDQNKTLSMKAAKLLHKKGFKDISILDEGYQRWDGKIKKG</sequence>
<dbReference type="EMBL" id="CP045562">
    <property type="protein sequence ID" value="QFX93320.1"/>
    <property type="molecule type" value="Genomic_DNA"/>
</dbReference>
<dbReference type="PROSITE" id="PS50206">
    <property type="entry name" value="RHODANESE_3"/>
    <property type="match status" value="1"/>
</dbReference>
<proteinExistence type="predicted"/>
<dbReference type="Gene3D" id="3.40.250.10">
    <property type="entry name" value="Rhodanese-like domain"/>
    <property type="match status" value="1"/>
</dbReference>
<feature type="domain" description="Rhodanese" evidence="1">
    <location>
        <begin position="17"/>
        <end position="101"/>
    </location>
</feature>
<dbReference type="InterPro" id="IPR050229">
    <property type="entry name" value="GlpE_sulfurtransferase"/>
</dbReference>
<dbReference type="KEGG" id="lfv:LF543_02995"/>
<dbReference type="Proteomes" id="UP000327194">
    <property type="component" value="Chromosome"/>
</dbReference>